<keyword evidence="3" id="KW-1185">Reference proteome</keyword>
<evidence type="ECO:0000313" key="2">
    <source>
        <dbReference type="EMBL" id="MFF5921957.1"/>
    </source>
</evidence>
<evidence type="ECO:0000259" key="1">
    <source>
        <dbReference type="Pfam" id="PF20703"/>
    </source>
</evidence>
<proteinExistence type="predicted"/>
<dbReference type="SUPFAM" id="SSF52540">
    <property type="entry name" value="P-loop containing nucleoside triphosphate hydrolases"/>
    <property type="match status" value="1"/>
</dbReference>
<dbReference type="InterPro" id="IPR027417">
    <property type="entry name" value="P-loop_NTPase"/>
</dbReference>
<accession>A0ABW6XX54</accession>
<dbReference type="Gene3D" id="3.40.50.300">
    <property type="entry name" value="P-loop containing nucleotide triphosphate hydrolases"/>
    <property type="match status" value="1"/>
</dbReference>
<feature type="domain" description="Novel STAND NTPase 1" evidence="1">
    <location>
        <begin position="102"/>
        <end position="463"/>
    </location>
</feature>
<dbReference type="Proteomes" id="UP001602370">
    <property type="component" value="Unassembled WGS sequence"/>
</dbReference>
<organism evidence="2 3">
    <name type="scientific">Streptomyces flavochromogenes</name>
    <dbReference type="NCBI Taxonomy" id="68199"/>
    <lineage>
        <taxon>Bacteria</taxon>
        <taxon>Bacillati</taxon>
        <taxon>Actinomycetota</taxon>
        <taxon>Actinomycetes</taxon>
        <taxon>Kitasatosporales</taxon>
        <taxon>Streptomycetaceae</taxon>
        <taxon>Streptomyces</taxon>
    </lineage>
</organism>
<evidence type="ECO:0000313" key="3">
    <source>
        <dbReference type="Proteomes" id="UP001602370"/>
    </source>
</evidence>
<sequence>MGRQEKPLNVAPGPAADFALALRRLRKEAGGPTYSTMARLGPYSVATLSRAAGGEQLPTLPVALAYAKACGGDLQQWQARWKQASEDLMAAQAADRAVEPPPYRGLARFEPDDHALFFGREQVIDDLATLTARHPLVAVFGASGIGKSSLLRAGLIPRLRDTASQDQSRPGAIRILTPGAHPLATHASALEPADGSADTWLLVDQFEELFTLCHNKVERDRFIDALLQARNSHRRLRVVLAVRADFYARCLDHPGLAAAIQGASLAVGGMTSTELRHAITKPAAARGLVVERALTQTLIEEAATQAGGGLPMLSHALLETWRRRRGRTLTLEAYERAGGLRGAIAQSAEAAYEAMDDDQADAARQVMLRLITPGDGTPDTRRRTTRAELEAIGSGRETSTVLEVLARARLITLSGDTVEIAHETLTTAWPRLHGWIETNRETLRLHRWLTEAATAWEAVSRDPGVRISPVRLTQLRDLSLTSPQGHSELTALERDFIRVGAANHLRTIRRRRTARAAITLLSLIATGSAAVAWRQSRSGSEGR</sequence>
<name>A0ABW6XX54_9ACTN</name>
<reference evidence="2 3" key="1">
    <citation type="submission" date="2024-10" db="EMBL/GenBank/DDBJ databases">
        <title>The Natural Products Discovery Center: Release of the First 8490 Sequenced Strains for Exploring Actinobacteria Biosynthetic Diversity.</title>
        <authorList>
            <person name="Kalkreuter E."/>
            <person name="Kautsar S.A."/>
            <person name="Yang D."/>
            <person name="Bader C.D."/>
            <person name="Teijaro C.N."/>
            <person name="Fluegel L."/>
            <person name="Davis C.M."/>
            <person name="Simpson J.R."/>
            <person name="Lauterbach L."/>
            <person name="Steele A.D."/>
            <person name="Gui C."/>
            <person name="Meng S."/>
            <person name="Li G."/>
            <person name="Viehrig K."/>
            <person name="Ye F."/>
            <person name="Su P."/>
            <person name="Kiefer A.F."/>
            <person name="Nichols A."/>
            <person name="Cepeda A.J."/>
            <person name="Yan W."/>
            <person name="Fan B."/>
            <person name="Jiang Y."/>
            <person name="Adhikari A."/>
            <person name="Zheng C.-J."/>
            <person name="Schuster L."/>
            <person name="Cowan T.M."/>
            <person name="Smanski M.J."/>
            <person name="Chevrette M.G."/>
            <person name="De Carvalho L.P.S."/>
            <person name="Shen B."/>
        </authorList>
    </citation>
    <scope>NUCLEOTIDE SEQUENCE [LARGE SCALE GENOMIC DNA]</scope>
    <source>
        <strain evidence="2 3">NPDC012605</strain>
    </source>
</reference>
<dbReference type="EMBL" id="JBIBDZ010000009">
    <property type="protein sequence ID" value="MFF5921957.1"/>
    <property type="molecule type" value="Genomic_DNA"/>
</dbReference>
<dbReference type="RefSeq" id="WP_388309287.1">
    <property type="nucleotide sequence ID" value="NZ_JBIBDZ010000009.1"/>
</dbReference>
<comment type="caution">
    <text evidence="2">The sequence shown here is derived from an EMBL/GenBank/DDBJ whole genome shotgun (WGS) entry which is preliminary data.</text>
</comment>
<gene>
    <name evidence="2" type="ORF">ACFY8C_26965</name>
</gene>
<dbReference type="InterPro" id="IPR049052">
    <property type="entry name" value="nSTAND1"/>
</dbReference>
<protein>
    <recommendedName>
        <fullName evidence="1">Novel STAND NTPase 1 domain-containing protein</fullName>
    </recommendedName>
</protein>
<dbReference type="Pfam" id="PF20703">
    <property type="entry name" value="nSTAND1"/>
    <property type="match status" value="1"/>
</dbReference>